<organism evidence="1 2">
    <name type="scientific">Deefgea chitinilytica</name>
    <dbReference type="NCBI Taxonomy" id="570276"/>
    <lineage>
        <taxon>Bacteria</taxon>
        <taxon>Pseudomonadati</taxon>
        <taxon>Pseudomonadota</taxon>
        <taxon>Betaproteobacteria</taxon>
        <taxon>Neisseriales</taxon>
        <taxon>Chitinibacteraceae</taxon>
        <taxon>Deefgea</taxon>
    </lineage>
</organism>
<keyword evidence="2" id="KW-1185">Reference proteome</keyword>
<evidence type="ECO:0000313" key="2">
    <source>
        <dbReference type="Proteomes" id="UP001195660"/>
    </source>
</evidence>
<protein>
    <submittedName>
        <fullName evidence="1">Uncharacterized protein</fullName>
    </submittedName>
</protein>
<accession>A0ABS2CAU7</accession>
<gene>
    <name evidence="1" type="ORF">GM173_06705</name>
</gene>
<sequence length="73" mass="8317">MKMVLLRYCAKAELHRALLDVLMDKMSIPVSALLLFAQRRLATRIKTIFAKLMLCISSQRLVWVILIDGESVA</sequence>
<evidence type="ECO:0000313" key="1">
    <source>
        <dbReference type="EMBL" id="MBM5571269.1"/>
    </source>
</evidence>
<proteinExistence type="predicted"/>
<comment type="caution">
    <text evidence="1">The sequence shown here is derived from an EMBL/GenBank/DDBJ whole genome shotgun (WGS) entry which is preliminary data.</text>
</comment>
<name>A0ABS2CAU7_9NEIS</name>
<dbReference type="RefSeq" id="WP_203570591.1">
    <property type="nucleotide sequence ID" value="NZ_WOFE01000002.1"/>
</dbReference>
<reference evidence="1 2" key="1">
    <citation type="submission" date="2019-11" db="EMBL/GenBank/DDBJ databases">
        <title>Novel Deefgea species.</title>
        <authorList>
            <person name="Han J.-H."/>
        </authorList>
    </citation>
    <scope>NUCLEOTIDE SEQUENCE [LARGE SCALE GENOMIC DNA]</scope>
    <source>
        <strain evidence="1 2">LMG 24817</strain>
    </source>
</reference>
<dbReference type="EMBL" id="WOFE01000002">
    <property type="protein sequence ID" value="MBM5571269.1"/>
    <property type="molecule type" value="Genomic_DNA"/>
</dbReference>
<dbReference type="Proteomes" id="UP001195660">
    <property type="component" value="Unassembled WGS sequence"/>
</dbReference>